<keyword evidence="5" id="KW-0813">Transport</keyword>
<organism evidence="7 8">
    <name type="scientific">Syntrophorhabdus aromaticivorans</name>
    <dbReference type="NCBI Taxonomy" id="328301"/>
    <lineage>
        <taxon>Bacteria</taxon>
        <taxon>Pseudomonadati</taxon>
        <taxon>Thermodesulfobacteriota</taxon>
        <taxon>Syntrophorhabdia</taxon>
        <taxon>Syntrophorhabdales</taxon>
        <taxon>Syntrophorhabdaceae</taxon>
        <taxon>Syntrophorhabdus</taxon>
    </lineage>
</organism>
<evidence type="ECO:0000256" key="4">
    <source>
        <dbReference type="ARBA" id="ARBA00023136"/>
    </source>
</evidence>
<dbReference type="PANTHER" id="PTHR43470">
    <property type="entry name" value="PHOSPHATE TRANSPORT SYSTEM PERMEASE PROTEIN PSTA-RELATED"/>
    <property type="match status" value="1"/>
</dbReference>
<comment type="caution">
    <text evidence="7">The sequence shown here is derived from an EMBL/GenBank/DDBJ whole genome shotgun (WGS) entry which is preliminary data.</text>
</comment>
<proteinExistence type="inferred from homology"/>
<dbReference type="InterPro" id="IPR000515">
    <property type="entry name" value="MetI-like"/>
</dbReference>
<keyword evidence="4 5" id="KW-0472">Membrane</keyword>
<feature type="transmembrane region" description="Helical" evidence="5">
    <location>
        <begin position="64"/>
        <end position="87"/>
    </location>
</feature>
<dbReference type="Pfam" id="PF00528">
    <property type="entry name" value="BPD_transp_1"/>
    <property type="match status" value="1"/>
</dbReference>
<dbReference type="GO" id="GO:0005886">
    <property type="term" value="C:plasma membrane"/>
    <property type="evidence" value="ECO:0007669"/>
    <property type="project" value="UniProtKB-SubCell"/>
</dbReference>
<comment type="similarity">
    <text evidence="5">Belongs to the binding-protein-dependent transport system permease family.</text>
</comment>
<reference evidence="7" key="2">
    <citation type="submission" date="2020-01" db="EMBL/GenBank/DDBJ databases">
        <authorList>
            <person name="Campanaro S."/>
        </authorList>
    </citation>
    <scope>NUCLEOTIDE SEQUENCE</scope>
    <source>
        <strain evidence="7">AS06rmzACSIP_7</strain>
    </source>
</reference>
<accession>A0A971M4C0</accession>
<evidence type="ECO:0000256" key="3">
    <source>
        <dbReference type="ARBA" id="ARBA00022989"/>
    </source>
</evidence>
<feature type="transmembrane region" description="Helical" evidence="5">
    <location>
        <begin position="257"/>
        <end position="281"/>
    </location>
</feature>
<dbReference type="Proteomes" id="UP000777265">
    <property type="component" value="Unassembled WGS sequence"/>
</dbReference>
<keyword evidence="2 5" id="KW-0812">Transmembrane</keyword>
<evidence type="ECO:0000256" key="2">
    <source>
        <dbReference type="ARBA" id="ARBA00022692"/>
    </source>
</evidence>
<gene>
    <name evidence="7" type="ORF">GXY80_06205</name>
</gene>
<dbReference type="Gene3D" id="1.10.3720.10">
    <property type="entry name" value="MetI-like"/>
    <property type="match status" value="1"/>
</dbReference>
<dbReference type="PANTHER" id="PTHR43470:SF3">
    <property type="entry name" value="PHOSPHATE TRANSPORT SYSTEM PERMEASE PROTEIN PSTA-RELATED"/>
    <property type="match status" value="1"/>
</dbReference>
<evidence type="ECO:0000313" key="7">
    <source>
        <dbReference type="EMBL" id="NLW35062.1"/>
    </source>
</evidence>
<dbReference type="AlphaFoldDB" id="A0A971M4C0"/>
<dbReference type="CDD" id="cd06261">
    <property type="entry name" value="TM_PBP2"/>
    <property type="match status" value="1"/>
</dbReference>
<feature type="transmembrane region" description="Helical" evidence="5">
    <location>
        <begin position="107"/>
        <end position="130"/>
    </location>
</feature>
<comment type="subcellular location">
    <subcellularLocation>
        <location evidence="1 5">Cell membrane</location>
        <topology evidence="1 5">Multi-pass membrane protein</topology>
    </subcellularLocation>
</comment>
<evidence type="ECO:0000313" key="8">
    <source>
        <dbReference type="Proteomes" id="UP000777265"/>
    </source>
</evidence>
<dbReference type="PROSITE" id="PS50928">
    <property type="entry name" value="ABC_TM1"/>
    <property type="match status" value="1"/>
</dbReference>
<dbReference type="InterPro" id="IPR035906">
    <property type="entry name" value="MetI-like_sf"/>
</dbReference>
<feature type="transmembrane region" description="Helical" evidence="5">
    <location>
        <begin position="142"/>
        <end position="159"/>
    </location>
</feature>
<dbReference type="SUPFAM" id="SSF161098">
    <property type="entry name" value="MetI-like"/>
    <property type="match status" value="1"/>
</dbReference>
<evidence type="ECO:0000259" key="6">
    <source>
        <dbReference type="PROSITE" id="PS50928"/>
    </source>
</evidence>
<dbReference type="GO" id="GO:0055085">
    <property type="term" value="P:transmembrane transport"/>
    <property type="evidence" value="ECO:0007669"/>
    <property type="project" value="InterPro"/>
</dbReference>
<evidence type="ECO:0000256" key="1">
    <source>
        <dbReference type="ARBA" id="ARBA00004651"/>
    </source>
</evidence>
<feature type="transmembrane region" description="Helical" evidence="5">
    <location>
        <begin position="12"/>
        <end position="33"/>
    </location>
</feature>
<dbReference type="EMBL" id="JAAYEE010000102">
    <property type="protein sequence ID" value="NLW35062.1"/>
    <property type="molecule type" value="Genomic_DNA"/>
</dbReference>
<feature type="transmembrane region" description="Helical" evidence="5">
    <location>
        <begin position="188"/>
        <end position="209"/>
    </location>
</feature>
<feature type="domain" description="ABC transmembrane type-1" evidence="6">
    <location>
        <begin position="68"/>
        <end position="278"/>
    </location>
</feature>
<sequence>MKRQVEKLIIVLSWASTAILLCAVASIIGYLCLKGYAGLSARLVFGDTGVLDALLMRKQVFNGLFPAATGTVALVVMSVIWAIPIGIATGIYLAEYASTRVKGLFNLFFDILAGIPSIVVGLFGFALAVFLHKNFSRAIQPCLLISSMALAFLVLPYLIRTTQVAFEGLPEDIRLGALALGATKLQNIFYVLLPKSLSGIMSGVILAIGRCAEDTAVIMLTGVVATAGIPKSLFSNYEALPFYIYYISSQYTSPEELLTGYGASIILLAICIVLFSTAFLIKKRLTYIAFYRT</sequence>
<protein>
    <submittedName>
        <fullName evidence="7">ABC transporter permease subunit</fullName>
    </submittedName>
</protein>
<reference evidence="7" key="1">
    <citation type="journal article" date="2020" name="Biotechnol. Biofuels">
        <title>New insights from the biogas microbiome by comprehensive genome-resolved metagenomics of nearly 1600 species originating from multiple anaerobic digesters.</title>
        <authorList>
            <person name="Campanaro S."/>
            <person name="Treu L."/>
            <person name="Rodriguez-R L.M."/>
            <person name="Kovalovszki A."/>
            <person name="Ziels R.M."/>
            <person name="Maus I."/>
            <person name="Zhu X."/>
            <person name="Kougias P.G."/>
            <person name="Basile A."/>
            <person name="Luo G."/>
            <person name="Schluter A."/>
            <person name="Konstantinidis K.T."/>
            <person name="Angelidaki I."/>
        </authorList>
    </citation>
    <scope>NUCLEOTIDE SEQUENCE</scope>
    <source>
        <strain evidence="7">AS06rmzACSIP_7</strain>
    </source>
</reference>
<name>A0A971M4C0_9BACT</name>
<evidence type="ECO:0000256" key="5">
    <source>
        <dbReference type="RuleBase" id="RU363032"/>
    </source>
</evidence>
<keyword evidence="3 5" id="KW-1133">Transmembrane helix</keyword>